<name>A0ABS2CBP7_9NEIS</name>
<evidence type="ECO:0000313" key="1">
    <source>
        <dbReference type="EMBL" id="MBM5571575.1"/>
    </source>
</evidence>
<keyword evidence="2" id="KW-1185">Reference proteome</keyword>
<evidence type="ECO:0000313" key="2">
    <source>
        <dbReference type="Proteomes" id="UP001195660"/>
    </source>
</evidence>
<proteinExistence type="predicted"/>
<organism evidence="1 2">
    <name type="scientific">Deefgea chitinilytica</name>
    <dbReference type="NCBI Taxonomy" id="570276"/>
    <lineage>
        <taxon>Bacteria</taxon>
        <taxon>Pseudomonadati</taxon>
        <taxon>Pseudomonadota</taxon>
        <taxon>Betaproteobacteria</taxon>
        <taxon>Neisseriales</taxon>
        <taxon>Chitinibacteraceae</taxon>
        <taxon>Deefgea</taxon>
    </lineage>
</organism>
<dbReference type="Proteomes" id="UP001195660">
    <property type="component" value="Unassembled WGS sequence"/>
</dbReference>
<dbReference type="EMBL" id="WOFE01000003">
    <property type="protein sequence ID" value="MBM5571575.1"/>
    <property type="molecule type" value="Genomic_DNA"/>
</dbReference>
<sequence>MSNIQNQTNSQQAEQQTIDQLEGQCIELGTLETLTQVYADGGNRDGGYVQGNNYSYN</sequence>
<comment type="caution">
    <text evidence="1">The sequence shown here is derived from an EMBL/GenBank/DDBJ whole genome shotgun (WGS) entry which is preliminary data.</text>
</comment>
<protein>
    <recommendedName>
        <fullName evidence="3">Benenodin family lasso peptide</fullName>
    </recommendedName>
</protein>
<gene>
    <name evidence="1" type="ORF">GM173_08270</name>
</gene>
<reference evidence="1 2" key="1">
    <citation type="submission" date="2019-11" db="EMBL/GenBank/DDBJ databases">
        <title>Novel Deefgea species.</title>
        <authorList>
            <person name="Han J.-H."/>
        </authorList>
    </citation>
    <scope>NUCLEOTIDE SEQUENCE [LARGE SCALE GENOMIC DNA]</scope>
    <source>
        <strain evidence="1 2">LMG 24817</strain>
    </source>
</reference>
<dbReference type="RefSeq" id="WP_203570911.1">
    <property type="nucleotide sequence ID" value="NZ_WOFE01000003.1"/>
</dbReference>
<evidence type="ECO:0008006" key="3">
    <source>
        <dbReference type="Google" id="ProtNLM"/>
    </source>
</evidence>
<accession>A0ABS2CBP7</accession>